<protein>
    <recommendedName>
        <fullName evidence="1">R13L1/DRL21-like LRR repeat region domain-containing protein</fullName>
    </recommendedName>
</protein>
<dbReference type="PANTHER" id="PTHR47186">
    <property type="entry name" value="LEUCINE-RICH REPEAT-CONTAINING PROTEIN 57"/>
    <property type="match status" value="1"/>
</dbReference>
<evidence type="ECO:0000259" key="1">
    <source>
        <dbReference type="Pfam" id="PF25019"/>
    </source>
</evidence>
<dbReference type="EMBL" id="LR862147">
    <property type="protein sequence ID" value="CAD1828932.1"/>
    <property type="molecule type" value="Genomic_DNA"/>
</dbReference>
<dbReference type="AlphaFoldDB" id="A0A6V7PDK1"/>
<dbReference type="InterPro" id="IPR032675">
    <property type="entry name" value="LRR_dom_sf"/>
</dbReference>
<dbReference type="InterPro" id="IPR056789">
    <property type="entry name" value="LRR_R13L1-DRL21"/>
</dbReference>
<dbReference type="PANTHER" id="PTHR47186:SF3">
    <property type="entry name" value="OS09G0267800 PROTEIN"/>
    <property type="match status" value="1"/>
</dbReference>
<feature type="domain" description="R13L1/DRL21-like LRR repeat region" evidence="1">
    <location>
        <begin position="52"/>
        <end position="186"/>
    </location>
</feature>
<accession>A0A6V7PDK1</accession>
<dbReference type="Pfam" id="PF25019">
    <property type="entry name" value="LRR_R13L1-DRL21"/>
    <property type="match status" value="1"/>
</dbReference>
<dbReference type="SUPFAM" id="SSF52047">
    <property type="entry name" value="RNI-like"/>
    <property type="match status" value="1"/>
</dbReference>
<gene>
    <name evidence="2" type="ORF">CB5_LOCUS12143</name>
</gene>
<sequence length="193" mass="21442">MIRKLTKLRVLLNNKCSELKGMPRGISKLVSLQELSVFVVGKQDRVEHCASISELEHLKLVGELEIKGLENVTSPVHAKAANLIEKNLRNLKLEWKVLSAEEGTDSTVLPVEEIETVLENLQPHQKLENLKIEGYGGGKFPSWMMNRIGSCLPNLLQIELADMPGCSSLPQLGQLPFLKELTIRNMPAVTNLG</sequence>
<dbReference type="Gene3D" id="3.80.10.10">
    <property type="entry name" value="Ribonuclease Inhibitor"/>
    <property type="match status" value="1"/>
</dbReference>
<name>A0A6V7PDK1_ANACO</name>
<organism evidence="2">
    <name type="scientific">Ananas comosus var. bracteatus</name>
    <name type="common">red pineapple</name>
    <dbReference type="NCBI Taxonomy" id="296719"/>
    <lineage>
        <taxon>Eukaryota</taxon>
        <taxon>Viridiplantae</taxon>
        <taxon>Streptophyta</taxon>
        <taxon>Embryophyta</taxon>
        <taxon>Tracheophyta</taxon>
        <taxon>Spermatophyta</taxon>
        <taxon>Magnoliopsida</taxon>
        <taxon>Liliopsida</taxon>
        <taxon>Poales</taxon>
        <taxon>Bromeliaceae</taxon>
        <taxon>Bromelioideae</taxon>
        <taxon>Ananas</taxon>
    </lineage>
</organism>
<evidence type="ECO:0000313" key="2">
    <source>
        <dbReference type="EMBL" id="CAD1828932.1"/>
    </source>
</evidence>
<proteinExistence type="predicted"/>
<reference evidence="2" key="1">
    <citation type="submission" date="2020-07" db="EMBL/GenBank/DDBJ databases">
        <authorList>
            <person name="Lin J."/>
        </authorList>
    </citation>
    <scope>NUCLEOTIDE SEQUENCE</scope>
</reference>